<gene>
    <name evidence="3" type="ORF">FIA58_009520</name>
</gene>
<dbReference type="Gene3D" id="2.60.120.650">
    <property type="entry name" value="Cupin"/>
    <property type="match status" value="1"/>
</dbReference>
<comment type="caution">
    <text evidence="3">The sequence shown here is derived from an EMBL/GenBank/DDBJ whole genome shotgun (WGS) entry which is preliminary data.</text>
</comment>
<keyword evidence="4" id="KW-1185">Reference proteome</keyword>
<keyword evidence="1" id="KW-1133">Transmembrane helix</keyword>
<reference evidence="3 4" key="3">
    <citation type="submission" date="2020-02" db="EMBL/GenBank/DDBJ databases">
        <title>Flavobacterium profundi sp. nov., isolated from a deep-sea seamount.</title>
        <authorList>
            <person name="Zhang D.-C."/>
        </authorList>
    </citation>
    <scope>NUCLEOTIDE SEQUENCE [LARGE SCALE GENOMIC DNA]</scope>
    <source>
        <strain evidence="3 4">EC11</strain>
    </source>
</reference>
<evidence type="ECO:0000259" key="2">
    <source>
        <dbReference type="PROSITE" id="PS51184"/>
    </source>
</evidence>
<protein>
    <recommendedName>
        <fullName evidence="2">JmjC domain-containing protein</fullName>
    </recommendedName>
</protein>
<dbReference type="SUPFAM" id="SSF51197">
    <property type="entry name" value="Clavaminate synthase-like"/>
    <property type="match status" value="1"/>
</dbReference>
<reference evidence="4" key="1">
    <citation type="submission" date="2019-05" db="EMBL/GenBank/DDBJ databases">
        <title>Flavobacterium profundi sp. nov., isolated from a deep-sea seamount.</title>
        <authorList>
            <person name="Zhang D.-C."/>
        </authorList>
    </citation>
    <scope>NUCLEOTIDE SEQUENCE [LARGE SCALE GENOMIC DNA]</scope>
    <source>
        <strain evidence="4">EC11</strain>
    </source>
</reference>
<dbReference type="InterPro" id="IPR041667">
    <property type="entry name" value="Cupin_8"/>
</dbReference>
<keyword evidence="1" id="KW-0812">Transmembrane</keyword>
<dbReference type="Proteomes" id="UP000817854">
    <property type="component" value="Unassembled WGS sequence"/>
</dbReference>
<dbReference type="PROSITE" id="PS51184">
    <property type="entry name" value="JMJC"/>
    <property type="match status" value="1"/>
</dbReference>
<evidence type="ECO:0000313" key="3">
    <source>
        <dbReference type="EMBL" id="NHN25912.1"/>
    </source>
</evidence>
<dbReference type="EMBL" id="VEVQ02000005">
    <property type="protein sequence ID" value="NHN25912.1"/>
    <property type="molecule type" value="Genomic_DNA"/>
</dbReference>
<reference evidence="3 4" key="2">
    <citation type="submission" date="2019-05" db="EMBL/GenBank/DDBJ databases">
        <authorList>
            <person name="Lianzixin W."/>
        </authorList>
    </citation>
    <scope>NUCLEOTIDE SEQUENCE [LARGE SCALE GENOMIC DNA]</scope>
    <source>
        <strain evidence="3 4">EC11</strain>
    </source>
</reference>
<dbReference type="Pfam" id="PF13621">
    <property type="entry name" value="Cupin_8"/>
    <property type="match status" value="1"/>
</dbReference>
<dbReference type="PANTHER" id="PTHR12461:SF105">
    <property type="entry name" value="HYPOXIA-INDUCIBLE FACTOR 1-ALPHA INHIBITOR"/>
    <property type="match status" value="1"/>
</dbReference>
<feature type="transmembrane region" description="Helical" evidence="1">
    <location>
        <begin position="291"/>
        <end position="313"/>
    </location>
</feature>
<sequence length="321" mass="37593">MENTLVEPIDKIKFDGLGNDLFSIIPGIEMADEAPSVLANELNEKDFNKNWVIPNKPCLIKGAVKKWPAVQKFKSKDYWLSVCDNFEIKVYPHMNHNVWEVQKTDSEDISFHDAIERLFNNEDYILSIPSERVTNDNHFSELLKETPDFSFLSGSIKPRMYDQRRFFMYRRASTAWHYHNIDETLMCQISGAKKVALLPPSIPNPKEIMKFLNNERYLNGESLKNYMDLKPMVVTVQEGDALYIPPYWFHTVVPDDGEVGFTYAYCWKSPLHKFGDFSNFFVRQLYRDGLWPFKTVSLIMPFLGIYSGFLNVFRKMQKAFR</sequence>
<organism evidence="3 4">
    <name type="scientific">Flavobacterium jejuense</name>
    <dbReference type="NCBI Taxonomy" id="1544455"/>
    <lineage>
        <taxon>Bacteria</taxon>
        <taxon>Pseudomonadati</taxon>
        <taxon>Bacteroidota</taxon>
        <taxon>Flavobacteriia</taxon>
        <taxon>Flavobacteriales</taxon>
        <taxon>Flavobacteriaceae</taxon>
        <taxon>Flavobacterium</taxon>
    </lineage>
</organism>
<name>A0ABX0IPZ5_9FLAO</name>
<evidence type="ECO:0000256" key="1">
    <source>
        <dbReference type="SAM" id="Phobius"/>
    </source>
</evidence>
<keyword evidence="1" id="KW-0472">Membrane</keyword>
<feature type="domain" description="JmjC" evidence="2">
    <location>
        <begin position="117"/>
        <end position="286"/>
    </location>
</feature>
<proteinExistence type="predicted"/>
<accession>A0ABX0IPZ5</accession>
<evidence type="ECO:0000313" key="4">
    <source>
        <dbReference type="Proteomes" id="UP000817854"/>
    </source>
</evidence>
<dbReference type="PANTHER" id="PTHR12461">
    <property type="entry name" value="HYPOXIA-INDUCIBLE FACTOR 1 ALPHA INHIBITOR-RELATED"/>
    <property type="match status" value="1"/>
</dbReference>
<dbReference type="InterPro" id="IPR003347">
    <property type="entry name" value="JmjC_dom"/>
</dbReference>
<dbReference type="RefSeq" id="WP_165928889.1">
    <property type="nucleotide sequence ID" value="NZ_VEVQ02000005.1"/>
</dbReference>